<proteinExistence type="predicted"/>
<feature type="domain" description="Aminoglycoside phosphotransferase" evidence="1">
    <location>
        <begin position="54"/>
        <end position="261"/>
    </location>
</feature>
<name>A0A6P2UEJ9_BURL3</name>
<gene>
    <name evidence="2" type="ORF">BLA18109_02831</name>
</gene>
<accession>A0A6P2UEJ9</accession>
<evidence type="ECO:0000313" key="2">
    <source>
        <dbReference type="EMBL" id="VWC75098.1"/>
    </source>
</evidence>
<dbReference type="Pfam" id="PF01636">
    <property type="entry name" value="APH"/>
    <property type="match status" value="1"/>
</dbReference>
<dbReference type="Proteomes" id="UP000494260">
    <property type="component" value="Unassembled WGS sequence"/>
</dbReference>
<dbReference type="InterPro" id="IPR011009">
    <property type="entry name" value="Kinase-like_dom_sf"/>
</dbReference>
<evidence type="ECO:0000259" key="1">
    <source>
        <dbReference type="Pfam" id="PF01636"/>
    </source>
</evidence>
<protein>
    <recommendedName>
        <fullName evidence="1">Aminoglycoside phosphotransferase domain-containing protein</fullName>
    </recommendedName>
</protein>
<sequence>MAIQIRTTAHDATSPRMRADGADTAAALVRHALQIEPVSLVPQLLTQSGNTIHRVELADGRTVVLRVSPQPAAFAHTAPNLDALRALGLPVQQVLAVGPAAPGQSFVILNWLDGFDLKFALPAMRADQMAAVAGRVTDCQQRVAGLPASRGFGWAPIGRDAAHARWTDLFGAPASAPAAVEATPLNHLRARLRAMRATLEPYFAACTPVCFLDDLTTRNVIVDNGTLSGFIDLDFVCYGDPLLQVGTTLAYLAADVGDAGRAYGDALVDCRSPSGDARRAMYFYAGLWATGFLASAETAGDAWRIRMLEPAVRALLDAAEAC</sequence>
<dbReference type="SUPFAM" id="SSF56112">
    <property type="entry name" value="Protein kinase-like (PK-like)"/>
    <property type="match status" value="1"/>
</dbReference>
<dbReference type="InterPro" id="IPR002575">
    <property type="entry name" value="Aminoglycoside_PTrfase"/>
</dbReference>
<organism evidence="2 3">
    <name type="scientific">Burkholderia lata (strain ATCC 17760 / DSM 23089 / LMG 22485 / NCIMB 9086 / R18194 / 383)</name>
    <dbReference type="NCBI Taxonomy" id="482957"/>
    <lineage>
        <taxon>Bacteria</taxon>
        <taxon>Pseudomonadati</taxon>
        <taxon>Pseudomonadota</taxon>
        <taxon>Betaproteobacteria</taxon>
        <taxon>Burkholderiales</taxon>
        <taxon>Burkholderiaceae</taxon>
        <taxon>Burkholderia</taxon>
        <taxon>Burkholderia cepacia complex</taxon>
    </lineage>
</organism>
<dbReference type="RefSeq" id="WP_174951063.1">
    <property type="nucleotide sequence ID" value="NZ_CABVQH010000008.1"/>
</dbReference>
<dbReference type="Gene3D" id="3.90.1200.10">
    <property type="match status" value="1"/>
</dbReference>
<dbReference type="PANTHER" id="PTHR21310">
    <property type="entry name" value="AMINOGLYCOSIDE PHOSPHOTRANSFERASE-RELATED-RELATED"/>
    <property type="match status" value="1"/>
</dbReference>
<dbReference type="EMBL" id="CABVQH010000008">
    <property type="protein sequence ID" value="VWC75098.1"/>
    <property type="molecule type" value="Genomic_DNA"/>
</dbReference>
<reference evidence="2 3" key="1">
    <citation type="submission" date="2019-09" db="EMBL/GenBank/DDBJ databases">
        <authorList>
            <person name="Depoorter E."/>
        </authorList>
    </citation>
    <scope>NUCLEOTIDE SEQUENCE [LARGE SCALE GENOMIC DNA]</scope>
    <source>
        <strain evidence="2">R-18109</strain>
    </source>
</reference>
<dbReference type="Gene3D" id="3.30.200.20">
    <property type="entry name" value="Phosphorylase Kinase, domain 1"/>
    <property type="match status" value="1"/>
</dbReference>
<dbReference type="AlphaFoldDB" id="A0A6P2UEJ9"/>
<dbReference type="InterPro" id="IPR051678">
    <property type="entry name" value="AGP_Transferase"/>
</dbReference>
<evidence type="ECO:0000313" key="3">
    <source>
        <dbReference type="Proteomes" id="UP000494260"/>
    </source>
</evidence>